<dbReference type="SUPFAM" id="SSF51556">
    <property type="entry name" value="Metallo-dependent hydrolases"/>
    <property type="match status" value="1"/>
</dbReference>
<evidence type="ECO:0000256" key="1">
    <source>
        <dbReference type="ARBA" id="ARBA00001947"/>
    </source>
</evidence>
<evidence type="ECO:0000256" key="7">
    <source>
        <dbReference type="ARBA" id="ARBA00022833"/>
    </source>
</evidence>
<dbReference type="UniPathway" id="UPA00603">
    <property type="reaction ID" value="UER00660"/>
</dbReference>
<feature type="compositionally biased region" description="Basic and acidic residues" evidence="9">
    <location>
        <begin position="84"/>
        <end position="107"/>
    </location>
</feature>
<keyword evidence="7" id="KW-0862">Zinc</keyword>
<evidence type="ECO:0000259" key="10">
    <source>
        <dbReference type="Pfam" id="PF01979"/>
    </source>
</evidence>
<feature type="domain" description="Amidohydrolase-related" evidence="10">
    <location>
        <begin position="432"/>
        <end position="789"/>
    </location>
</feature>
<feature type="compositionally biased region" description="Basic residues" evidence="9">
    <location>
        <begin position="267"/>
        <end position="278"/>
    </location>
</feature>
<accession>A0A2A4I5V5</accession>
<evidence type="ECO:0000256" key="5">
    <source>
        <dbReference type="ARBA" id="ARBA00022723"/>
    </source>
</evidence>
<dbReference type="InterPro" id="IPR051607">
    <property type="entry name" value="Metallo-dep_hydrolases"/>
</dbReference>
<organism evidence="11 12">
    <name type="scientific">Sphingomonas adhaesiva</name>
    <dbReference type="NCBI Taxonomy" id="28212"/>
    <lineage>
        <taxon>Bacteria</taxon>
        <taxon>Pseudomonadati</taxon>
        <taxon>Pseudomonadota</taxon>
        <taxon>Alphaproteobacteria</taxon>
        <taxon>Sphingomonadales</taxon>
        <taxon>Sphingomonadaceae</taxon>
        <taxon>Sphingomonas</taxon>
    </lineage>
</organism>
<feature type="region of interest" description="Disordered" evidence="9">
    <location>
        <begin position="337"/>
        <end position="357"/>
    </location>
</feature>
<proteinExistence type="inferred from homology"/>
<feature type="region of interest" description="Disordered" evidence="9">
    <location>
        <begin position="157"/>
        <end position="283"/>
    </location>
</feature>
<dbReference type="EMBL" id="NWVC01000008">
    <property type="protein sequence ID" value="PCG13498.1"/>
    <property type="molecule type" value="Genomic_DNA"/>
</dbReference>
<evidence type="ECO:0000256" key="4">
    <source>
        <dbReference type="ARBA" id="ARBA00012781"/>
    </source>
</evidence>
<evidence type="ECO:0000256" key="2">
    <source>
        <dbReference type="ARBA" id="ARBA00004984"/>
    </source>
</evidence>
<dbReference type="Pfam" id="PF01979">
    <property type="entry name" value="Amidohydro_1"/>
    <property type="match status" value="1"/>
</dbReference>
<comment type="caution">
    <text evidence="11">The sequence shown here is derived from an EMBL/GenBank/DDBJ whole genome shotgun (WGS) entry which is preliminary data.</text>
</comment>
<dbReference type="Proteomes" id="UP000218323">
    <property type="component" value="Unassembled WGS sequence"/>
</dbReference>
<dbReference type="InterPro" id="IPR011059">
    <property type="entry name" value="Metal-dep_hydrolase_composite"/>
</dbReference>
<dbReference type="GO" id="GO:0006147">
    <property type="term" value="P:guanine catabolic process"/>
    <property type="evidence" value="ECO:0007669"/>
    <property type="project" value="UniProtKB-UniRule"/>
</dbReference>
<dbReference type="Gene3D" id="2.30.40.10">
    <property type="entry name" value="Urease, subunit C, domain 1"/>
    <property type="match status" value="1"/>
</dbReference>
<dbReference type="GO" id="GO:0008892">
    <property type="term" value="F:guanine deaminase activity"/>
    <property type="evidence" value="ECO:0007669"/>
    <property type="project" value="UniProtKB-UniRule"/>
</dbReference>
<feature type="compositionally biased region" description="Basic and acidic residues" evidence="9">
    <location>
        <begin position="254"/>
        <end position="265"/>
    </location>
</feature>
<feature type="compositionally biased region" description="Basic residues" evidence="9">
    <location>
        <begin position="35"/>
        <end position="62"/>
    </location>
</feature>
<dbReference type="NCBIfam" id="TIGR02967">
    <property type="entry name" value="guan_deamin"/>
    <property type="match status" value="1"/>
</dbReference>
<dbReference type="InterPro" id="IPR006680">
    <property type="entry name" value="Amidohydro-rel"/>
</dbReference>
<dbReference type="InterPro" id="IPR032466">
    <property type="entry name" value="Metal_Hydrolase"/>
</dbReference>
<dbReference type="AlphaFoldDB" id="A0A2A4I5V5"/>
<dbReference type="GO" id="GO:0008270">
    <property type="term" value="F:zinc ion binding"/>
    <property type="evidence" value="ECO:0007669"/>
    <property type="project" value="InterPro"/>
</dbReference>
<evidence type="ECO:0000256" key="3">
    <source>
        <dbReference type="ARBA" id="ARBA00006745"/>
    </source>
</evidence>
<feature type="compositionally biased region" description="Gly residues" evidence="9">
    <location>
        <begin position="342"/>
        <end position="352"/>
    </location>
</feature>
<dbReference type="EC" id="3.5.4.3" evidence="4 8"/>
<comment type="pathway">
    <text evidence="2">Purine metabolism; guanine degradation; xanthine from guanine: step 1/1.</text>
</comment>
<protein>
    <recommendedName>
        <fullName evidence="4 8">Guanine deaminase</fullName>
        <ecNumber evidence="4 8">3.5.4.3</ecNumber>
    </recommendedName>
</protein>
<keyword evidence="6" id="KW-0378">Hydrolase</keyword>
<evidence type="ECO:0000256" key="9">
    <source>
        <dbReference type="SAM" id="MobiDB-lite"/>
    </source>
</evidence>
<reference evidence="11 12" key="1">
    <citation type="submission" date="2017-09" db="EMBL/GenBank/DDBJ databases">
        <title>Sphingomonas adhaesiva DSM 7418, whole genome shotgun sequence.</title>
        <authorList>
            <person name="Feng G."/>
            <person name="Zhu H."/>
        </authorList>
    </citation>
    <scope>NUCLEOTIDE SEQUENCE [LARGE SCALE GENOMIC DNA]</scope>
    <source>
        <strain evidence="11 12">DSM 7418</strain>
    </source>
</reference>
<feature type="compositionally biased region" description="Low complexity" evidence="9">
    <location>
        <begin position="237"/>
        <end position="247"/>
    </location>
</feature>
<evidence type="ECO:0000256" key="6">
    <source>
        <dbReference type="ARBA" id="ARBA00022801"/>
    </source>
</evidence>
<dbReference type="PANTHER" id="PTHR11271">
    <property type="entry name" value="GUANINE DEAMINASE"/>
    <property type="match status" value="1"/>
</dbReference>
<dbReference type="InterPro" id="IPR014311">
    <property type="entry name" value="Guanine_deaminase"/>
</dbReference>
<comment type="similarity">
    <text evidence="3">Belongs to the metallo-dependent hydrolases superfamily. ATZ/TRZ family.</text>
</comment>
<dbReference type="Gene3D" id="3.20.20.140">
    <property type="entry name" value="Metal-dependent hydrolases"/>
    <property type="match status" value="1"/>
</dbReference>
<feature type="region of interest" description="Disordered" evidence="9">
    <location>
        <begin position="25"/>
        <end position="129"/>
    </location>
</feature>
<evidence type="ECO:0000313" key="12">
    <source>
        <dbReference type="Proteomes" id="UP000218323"/>
    </source>
</evidence>
<feature type="compositionally biased region" description="Basic and acidic residues" evidence="9">
    <location>
        <begin position="210"/>
        <end position="219"/>
    </location>
</feature>
<comment type="cofactor">
    <cofactor evidence="1">
        <name>Zn(2+)</name>
        <dbReference type="ChEBI" id="CHEBI:29105"/>
    </cofactor>
</comment>
<dbReference type="NCBIfam" id="NF006679">
    <property type="entry name" value="PRK09228.1"/>
    <property type="match status" value="1"/>
</dbReference>
<name>A0A2A4I5V5_9SPHN</name>
<keyword evidence="5" id="KW-0479">Metal-binding</keyword>
<evidence type="ECO:0000256" key="8">
    <source>
        <dbReference type="NCBIfam" id="TIGR02967"/>
    </source>
</evidence>
<keyword evidence="12" id="KW-1185">Reference proteome</keyword>
<dbReference type="PANTHER" id="PTHR11271:SF6">
    <property type="entry name" value="GUANINE DEAMINASE"/>
    <property type="match status" value="1"/>
</dbReference>
<sequence length="795" mass="83844">MSSRRSTGRRPWANRRSCWRCRSFPRCPLPSPRPGRPRARRCRSTPRRRPRRSCARSRRIARHERLAFRPGRSRAPRAAGDGQRAGDRGVRAARCRHTDAGDRGRGARHDRRRAAGISGDRTGARDPVASGGDVAGAGLSAGAAAGPVLRRAGAVAGRACRSRGARLDRGRGGGPAADDDADRDPCRAAGDRGGGGGGAVRARRHAARRRALERDDRRTGARAVPVRRGACRSGDRAAPAGASAAAGVVRHPPAVRDDRRGDVGARGRGRGVHRRRAGGCRDRHPDARPCAGLCAGAGGVAARSGRVRRRDRIGDQARALPGTSGARRGGCRCARAADLPDRGGGGDGQGAGGDRDRHAGAIAAAGARAVLTAFRGEILSVVRDPRDDPAAVRYEPDGLLVVEDGVVVARGPHDALVARFAGVPAERLGGLIVPGFVDAHVHYPQLDRIASHGEQLLDWLERHIFPAEQAFADRAHADAVAAAFLDELLRHGTTSALVFATVHEGSVDALFEAALARDMRIVSGKVLMDLGPQGLRDTPETARGDSEALIARWRGRGRLGYAVTPRFALTSSDAQMAAAGDLLAAHPDVLLHTHLAENPRECAAVAARFPDAADYLDVYDRFGLVNARSVFAHGCHLTDRSCARLAATGAGIATCPSSNLFLGSGFLDLAQADRFGVALALGSDVGAGTGLSMLHTAGLAYQAALARDVRLDPFRALYWATAGGAAMLHLSDRIGALEPGQEADFVVLDDAATPLMARRTRGATLAERLFALQILGDDRAIRATYLRGRRAGSFT</sequence>
<dbReference type="GO" id="GO:0005829">
    <property type="term" value="C:cytosol"/>
    <property type="evidence" value="ECO:0007669"/>
    <property type="project" value="TreeGrafter"/>
</dbReference>
<dbReference type="SUPFAM" id="SSF51338">
    <property type="entry name" value="Composite domain of metallo-dependent hydrolases"/>
    <property type="match status" value="2"/>
</dbReference>
<evidence type="ECO:0000313" key="11">
    <source>
        <dbReference type="EMBL" id="PCG13498.1"/>
    </source>
</evidence>
<gene>
    <name evidence="11" type="primary">guaD</name>
    <name evidence="11" type="ORF">COA07_14975</name>
</gene>